<proteinExistence type="predicted"/>
<sequence>RQMLINKIFDLLITLPTRDLREQVASVIRVAVLRKGE</sequence>
<dbReference type="AlphaFoldDB" id="A0A5J4T7S0"/>
<gene>
    <name evidence="1" type="ORF">EZS28_050049</name>
</gene>
<evidence type="ECO:0000313" key="1">
    <source>
        <dbReference type="EMBL" id="KAA6354424.1"/>
    </source>
</evidence>
<accession>A0A5J4T7S0</accession>
<organism evidence="1 2">
    <name type="scientific">Streblomastix strix</name>
    <dbReference type="NCBI Taxonomy" id="222440"/>
    <lineage>
        <taxon>Eukaryota</taxon>
        <taxon>Metamonada</taxon>
        <taxon>Preaxostyla</taxon>
        <taxon>Oxymonadida</taxon>
        <taxon>Streblomastigidae</taxon>
        <taxon>Streblomastix</taxon>
    </lineage>
</organism>
<protein>
    <submittedName>
        <fullName evidence="1">Uncharacterized protein</fullName>
    </submittedName>
</protein>
<dbReference type="EMBL" id="SNRW01036354">
    <property type="protein sequence ID" value="KAA6354424.1"/>
    <property type="molecule type" value="Genomic_DNA"/>
</dbReference>
<evidence type="ECO:0000313" key="2">
    <source>
        <dbReference type="Proteomes" id="UP000324800"/>
    </source>
</evidence>
<reference evidence="1 2" key="1">
    <citation type="submission" date="2019-03" db="EMBL/GenBank/DDBJ databases">
        <title>Single cell metagenomics reveals metabolic interactions within the superorganism composed of flagellate Streblomastix strix and complex community of Bacteroidetes bacteria on its surface.</title>
        <authorList>
            <person name="Treitli S.C."/>
            <person name="Kolisko M."/>
            <person name="Husnik F."/>
            <person name="Keeling P."/>
            <person name="Hampl V."/>
        </authorList>
    </citation>
    <scope>NUCLEOTIDE SEQUENCE [LARGE SCALE GENOMIC DNA]</scope>
    <source>
        <strain evidence="1">ST1C</strain>
    </source>
</reference>
<dbReference type="Proteomes" id="UP000324800">
    <property type="component" value="Unassembled WGS sequence"/>
</dbReference>
<comment type="caution">
    <text evidence="1">The sequence shown here is derived from an EMBL/GenBank/DDBJ whole genome shotgun (WGS) entry which is preliminary data.</text>
</comment>
<feature type="non-terminal residue" evidence="1">
    <location>
        <position position="1"/>
    </location>
</feature>
<name>A0A5J4T7S0_9EUKA</name>